<dbReference type="EMBL" id="LAZR01006296">
    <property type="protein sequence ID" value="KKM93217.1"/>
    <property type="molecule type" value="Genomic_DNA"/>
</dbReference>
<accession>A0A0F9PIR5</accession>
<gene>
    <name evidence="1" type="ORF">LCGC14_1210610</name>
</gene>
<evidence type="ECO:0000313" key="1">
    <source>
        <dbReference type="EMBL" id="KKM93217.1"/>
    </source>
</evidence>
<proteinExistence type="predicted"/>
<protein>
    <submittedName>
        <fullName evidence="1">Uncharacterized protein</fullName>
    </submittedName>
</protein>
<sequence length="84" mass="10035">MKKSDTEILKKLGRVDTDKVQAQLDERNEKSDEMLNDLMENMELINPSVWDYDFINSLVDQRENKKNISLAQYEQLLRIYNKQL</sequence>
<organism evidence="1">
    <name type="scientific">marine sediment metagenome</name>
    <dbReference type="NCBI Taxonomy" id="412755"/>
    <lineage>
        <taxon>unclassified sequences</taxon>
        <taxon>metagenomes</taxon>
        <taxon>ecological metagenomes</taxon>
    </lineage>
</organism>
<dbReference type="AlphaFoldDB" id="A0A0F9PIR5"/>
<name>A0A0F9PIR5_9ZZZZ</name>
<reference evidence="1" key="1">
    <citation type="journal article" date="2015" name="Nature">
        <title>Complex archaea that bridge the gap between prokaryotes and eukaryotes.</title>
        <authorList>
            <person name="Spang A."/>
            <person name="Saw J.H."/>
            <person name="Jorgensen S.L."/>
            <person name="Zaremba-Niedzwiedzka K."/>
            <person name="Martijn J."/>
            <person name="Lind A.E."/>
            <person name="van Eijk R."/>
            <person name="Schleper C."/>
            <person name="Guy L."/>
            <person name="Ettema T.J."/>
        </authorList>
    </citation>
    <scope>NUCLEOTIDE SEQUENCE</scope>
</reference>
<comment type="caution">
    <text evidence="1">The sequence shown here is derived from an EMBL/GenBank/DDBJ whole genome shotgun (WGS) entry which is preliminary data.</text>
</comment>